<keyword evidence="3" id="KW-1185">Reference proteome</keyword>
<sequence>MYQLSPKHAKASLAKDMSSSVSPSNSPLIAISKGLH</sequence>
<dbReference type="EMBL" id="CAGA01000025">
    <property type="protein sequence ID" value="CCE30878.1"/>
    <property type="molecule type" value="Genomic_DNA"/>
</dbReference>
<reference evidence="2 3" key="1">
    <citation type="journal article" date="2013" name="PLoS Genet.">
        <title>Plant-symbiotic fungi as chemical engineers: Multi-genome analysis of the Clavicipitaceae reveals dynamics of alkaloid loci.</title>
        <authorList>
            <person name="Schardl C.L."/>
            <person name="Young C.A."/>
            <person name="Hesse U."/>
            <person name="Amyotte S.G."/>
            <person name="Andreeva K."/>
            <person name="Calie P.J."/>
            <person name="Fleetwood D.J."/>
            <person name="Haws D.C."/>
            <person name="Moore N."/>
            <person name="Oeser B."/>
            <person name="Panaccione D.G."/>
            <person name="Schweri K.K."/>
            <person name="Voisey C.R."/>
            <person name="Farman M.L."/>
            <person name="Jaromczyk J.W."/>
            <person name="Roe B.A."/>
            <person name="O'Sullivan D.M."/>
            <person name="Scott B."/>
            <person name="Tudzynski P."/>
            <person name="An Z."/>
            <person name="Arnaoudova E.G."/>
            <person name="Bullock C.T."/>
            <person name="Charlton N.D."/>
            <person name="Chen L."/>
            <person name="Cox M."/>
            <person name="Dinkins R.D."/>
            <person name="Florea S."/>
            <person name="Glenn A.E."/>
            <person name="Gordon A."/>
            <person name="Gueldener U."/>
            <person name="Harris D.R."/>
            <person name="Hollin W."/>
            <person name="Jaromczyk J."/>
            <person name="Johnson R.D."/>
            <person name="Khan A.K."/>
            <person name="Leistner E."/>
            <person name="Leuchtmann A."/>
            <person name="Li C."/>
            <person name="Liu J."/>
            <person name="Liu J."/>
            <person name="Liu M."/>
            <person name="Mace W."/>
            <person name="Machado C."/>
            <person name="Nagabhyru P."/>
            <person name="Pan J."/>
            <person name="Schmid J."/>
            <person name="Sugawara K."/>
            <person name="Steiner U."/>
            <person name="Takach J.E."/>
            <person name="Tanaka E."/>
            <person name="Webb J.S."/>
            <person name="Wilson E.V."/>
            <person name="Wiseman J.L."/>
            <person name="Yoshida R."/>
            <person name="Zeng Z."/>
        </authorList>
    </citation>
    <scope>NUCLEOTIDE SEQUENCE [LARGE SCALE GENOMIC DNA]</scope>
    <source>
        <strain evidence="2 3">20.1</strain>
    </source>
</reference>
<evidence type="ECO:0000256" key="1">
    <source>
        <dbReference type="SAM" id="MobiDB-lite"/>
    </source>
</evidence>
<organism evidence="2 3">
    <name type="scientific">Claviceps purpurea (strain 20.1)</name>
    <name type="common">Ergot fungus</name>
    <name type="synonym">Sphacelia segetum</name>
    <dbReference type="NCBI Taxonomy" id="1111077"/>
    <lineage>
        <taxon>Eukaryota</taxon>
        <taxon>Fungi</taxon>
        <taxon>Dikarya</taxon>
        <taxon>Ascomycota</taxon>
        <taxon>Pezizomycotina</taxon>
        <taxon>Sordariomycetes</taxon>
        <taxon>Hypocreomycetidae</taxon>
        <taxon>Hypocreales</taxon>
        <taxon>Clavicipitaceae</taxon>
        <taxon>Claviceps</taxon>
    </lineage>
</organism>
<evidence type="ECO:0000313" key="2">
    <source>
        <dbReference type="EMBL" id="CCE30878.1"/>
    </source>
</evidence>
<comment type="caution">
    <text evidence="2">The sequence shown here is derived from an EMBL/GenBank/DDBJ whole genome shotgun (WGS) entry which is preliminary data.</text>
</comment>
<feature type="compositionally biased region" description="Low complexity" evidence="1">
    <location>
        <begin position="18"/>
        <end position="27"/>
    </location>
</feature>
<accession>M1WB55</accession>
<dbReference type="VEuPathDB" id="FungiDB:CPUR_04729"/>
<dbReference type="HOGENOM" id="CLU_3359614_0_0_1"/>
<dbReference type="Proteomes" id="UP000016801">
    <property type="component" value="Unassembled WGS sequence"/>
</dbReference>
<protein>
    <submittedName>
        <fullName evidence="2">Uncharacterized protein</fullName>
    </submittedName>
</protein>
<dbReference type="AlphaFoldDB" id="M1WB55"/>
<proteinExistence type="predicted"/>
<evidence type="ECO:0000313" key="3">
    <source>
        <dbReference type="Proteomes" id="UP000016801"/>
    </source>
</evidence>
<gene>
    <name evidence="2" type="ORF">CPUR_04729</name>
</gene>
<name>M1WB55_CLAP2</name>
<feature type="region of interest" description="Disordered" evidence="1">
    <location>
        <begin position="1"/>
        <end position="36"/>
    </location>
</feature>